<dbReference type="Proteomes" id="UP000001399">
    <property type="component" value="Chromosome"/>
</dbReference>
<keyword evidence="2" id="KW-1185">Reference proteome</keyword>
<proteinExistence type="predicted"/>
<dbReference type="EMBL" id="CP002292">
    <property type="protein sequence ID" value="ADP70728.1"/>
    <property type="molecule type" value="Genomic_DNA"/>
</dbReference>
<evidence type="ECO:0000313" key="1">
    <source>
        <dbReference type="EMBL" id="ADP70728.1"/>
    </source>
</evidence>
<gene>
    <name evidence="1" type="ordered locus">Rvan_1473</name>
</gene>
<dbReference type="AlphaFoldDB" id="E3I777"/>
<protein>
    <recommendedName>
        <fullName evidence="3">GcrA cell cycle regulator</fullName>
    </recommendedName>
</protein>
<dbReference type="STRING" id="648757.Rvan_1473"/>
<sequence>MHHLILGKASYLWALGASLIVIARYTSVSVADLRDLISRNPQDFAVPALDFPPTDANLAAPGTCGVPAYFMRPGLCEYSIERNGDLSSPRALCCGEPTADGLSYCPYHARLMAERLQEAGAAV</sequence>
<name>E3I777_RHOVT</name>
<accession>E3I777</accession>
<evidence type="ECO:0008006" key="3">
    <source>
        <dbReference type="Google" id="ProtNLM"/>
    </source>
</evidence>
<dbReference type="KEGG" id="rva:Rvan_1473"/>
<dbReference type="HOGENOM" id="CLU_2013525_0_0_5"/>
<evidence type="ECO:0000313" key="2">
    <source>
        <dbReference type="Proteomes" id="UP000001399"/>
    </source>
</evidence>
<reference evidence="2" key="1">
    <citation type="journal article" date="2011" name="J. Bacteriol.">
        <title>Genome sequences of eight morphologically diverse alphaproteobacteria.</title>
        <authorList>
            <consortium name="US DOE Joint Genome Institute"/>
            <person name="Brown P.J."/>
            <person name="Kysela D.T."/>
            <person name="Buechlein A."/>
            <person name="Hemmerich C."/>
            <person name="Brun Y.V."/>
        </authorList>
    </citation>
    <scope>NUCLEOTIDE SEQUENCE [LARGE SCALE GENOMIC DNA]</scope>
    <source>
        <strain evidence="2">ATCC 17100 / ATH 3.1.1 / DSM 162 / LMG 4299</strain>
    </source>
</reference>
<organism evidence="1 2">
    <name type="scientific">Rhodomicrobium vannielii (strain ATCC 17100 / DSM 162 / LMG 4299 / NCIMB 10020 / ATH 3.1.1)</name>
    <dbReference type="NCBI Taxonomy" id="648757"/>
    <lineage>
        <taxon>Bacteria</taxon>
        <taxon>Pseudomonadati</taxon>
        <taxon>Pseudomonadota</taxon>
        <taxon>Alphaproteobacteria</taxon>
        <taxon>Hyphomicrobiales</taxon>
        <taxon>Hyphomicrobiaceae</taxon>
        <taxon>Rhodomicrobium</taxon>
    </lineage>
</organism>